<gene>
    <name evidence="1" type="ORF">T03_5280</name>
</gene>
<comment type="caution">
    <text evidence="1">The sequence shown here is derived from an EMBL/GenBank/DDBJ whole genome shotgun (WGS) entry which is preliminary data.</text>
</comment>
<accession>A0A0V1CSW5</accession>
<name>A0A0V1CSW5_TRIBR</name>
<dbReference type="Proteomes" id="UP000054653">
    <property type="component" value="Unassembled WGS sequence"/>
</dbReference>
<proteinExistence type="predicted"/>
<dbReference type="AlphaFoldDB" id="A0A0V1CSW5"/>
<protein>
    <submittedName>
        <fullName evidence="1">Uncharacterized protein</fullName>
    </submittedName>
</protein>
<evidence type="ECO:0000313" key="2">
    <source>
        <dbReference type="Proteomes" id="UP000054653"/>
    </source>
</evidence>
<reference evidence="1 2" key="1">
    <citation type="submission" date="2015-01" db="EMBL/GenBank/DDBJ databases">
        <title>Evolution of Trichinella species and genotypes.</title>
        <authorList>
            <person name="Korhonen P.K."/>
            <person name="Edoardo P."/>
            <person name="Giuseppe L.R."/>
            <person name="Gasser R.B."/>
        </authorList>
    </citation>
    <scope>NUCLEOTIDE SEQUENCE [LARGE SCALE GENOMIC DNA]</scope>
    <source>
        <strain evidence="1">ISS120</strain>
    </source>
</reference>
<evidence type="ECO:0000313" key="1">
    <source>
        <dbReference type="EMBL" id="KRY52311.1"/>
    </source>
</evidence>
<dbReference type="EMBL" id="JYDI01000107">
    <property type="protein sequence ID" value="KRY52311.1"/>
    <property type="molecule type" value="Genomic_DNA"/>
</dbReference>
<keyword evidence="2" id="KW-1185">Reference proteome</keyword>
<organism evidence="1 2">
    <name type="scientific">Trichinella britovi</name>
    <name type="common">Parasitic roundworm</name>
    <dbReference type="NCBI Taxonomy" id="45882"/>
    <lineage>
        <taxon>Eukaryota</taxon>
        <taxon>Metazoa</taxon>
        <taxon>Ecdysozoa</taxon>
        <taxon>Nematoda</taxon>
        <taxon>Enoplea</taxon>
        <taxon>Dorylaimia</taxon>
        <taxon>Trichinellida</taxon>
        <taxon>Trichinellidae</taxon>
        <taxon>Trichinella</taxon>
    </lineage>
</organism>
<sequence length="89" mass="10080">MKSNRSHGASAKTNKGLNPLFLAGQVKLETSRKVKLKKNNDKCEKVVEEEEEEEEDRRLVVQLGRNGEKVKSKQQINCQQCSNGCDESF</sequence>